<evidence type="ECO:0000256" key="6">
    <source>
        <dbReference type="NCBIfam" id="TIGR00152"/>
    </source>
</evidence>
<feature type="binding site" evidence="5">
    <location>
        <begin position="18"/>
        <end position="23"/>
    </location>
    <ligand>
        <name>ATP</name>
        <dbReference type="ChEBI" id="CHEBI:30616"/>
    </ligand>
</feature>
<comment type="caution">
    <text evidence="7">The sequence shown here is derived from an EMBL/GenBank/DDBJ whole genome shotgun (WGS) entry which is preliminary data.</text>
</comment>
<evidence type="ECO:0000256" key="4">
    <source>
        <dbReference type="ARBA" id="ARBA00022993"/>
    </source>
</evidence>
<keyword evidence="5" id="KW-0963">Cytoplasm</keyword>
<dbReference type="PANTHER" id="PTHR10695:SF46">
    <property type="entry name" value="BIFUNCTIONAL COENZYME A SYNTHASE-RELATED"/>
    <property type="match status" value="1"/>
</dbReference>
<keyword evidence="4 5" id="KW-0173">Coenzyme A biosynthesis</keyword>
<organism evidence="7 8">
    <name type="scientific">Algimonas porphyrae</name>
    <dbReference type="NCBI Taxonomy" id="1128113"/>
    <lineage>
        <taxon>Bacteria</taxon>
        <taxon>Pseudomonadati</taxon>
        <taxon>Pseudomonadota</taxon>
        <taxon>Alphaproteobacteria</taxon>
        <taxon>Maricaulales</taxon>
        <taxon>Robiginitomaculaceae</taxon>
        <taxon>Algimonas</taxon>
    </lineage>
</organism>
<dbReference type="NCBIfam" id="TIGR00152">
    <property type="entry name" value="dephospho-CoA kinase"/>
    <property type="match status" value="1"/>
</dbReference>
<reference evidence="7" key="1">
    <citation type="journal article" date="2014" name="Int. J. Syst. Evol. Microbiol.">
        <title>Complete genome of a new Firmicutes species belonging to the dominant human colonic microbiota ('Ruminococcus bicirculans') reveals two chromosomes and a selective capacity to utilize plant glucans.</title>
        <authorList>
            <consortium name="NISC Comparative Sequencing Program"/>
            <person name="Wegmann U."/>
            <person name="Louis P."/>
            <person name="Goesmann A."/>
            <person name="Henrissat B."/>
            <person name="Duncan S.H."/>
            <person name="Flint H.J."/>
        </authorList>
    </citation>
    <scope>NUCLEOTIDE SEQUENCE</scope>
    <source>
        <strain evidence="7">NBRC 108216</strain>
    </source>
</reference>
<dbReference type="InterPro" id="IPR027417">
    <property type="entry name" value="P-loop_NTPase"/>
</dbReference>
<dbReference type="GO" id="GO:0016301">
    <property type="term" value="F:kinase activity"/>
    <property type="evidence" value="ECO:0007669"/>
    <property type="project" value="UniProtKB-KW"/>
</dbReference>
<dbReference type="SUPFAM" id="SSF52540">
    <property type="entry name" value="P-loop containing nucleoside triphosphate hydrolases"/>
    <property type="match status" value="1"/>
</dbReference>
<keyword evidence="3 5" id="KW-0067">ATP-binding</keyword>
<evidence type="ECO:0000313" key="8">
    <source>
        <dbReference type="Proteomes" id="UP001161390"/>
    </source>
</evidence>
<dbReference type="Gene3D" id="3.40.50.300">
    <property type="entry name" value="P-loop containing nucleotide triphosphate hydrolases"/>
    <property type="match status" value="1"/>
</dbReference>
<protein>
    <recommendedName>
        <fullName evidence="5 6">Dephospho-CoA kinase</fullName>
        <ecNumber evidence="5 6">2.7.1.24</ecNumber>
    </recommendedName>
    <alternativeName>
        <fullName evidence="5">Dephosphocoenzyme A kinase</fullName>
    </alternativeName>
</protein>
<sequence>MSASGQAPIVIGLTGSIGMGKSTMAALFASRGVPVFDADAAVHRLYAPGGRAVPLIRAVFPDAISADGAVDRSVLGHHMRADPLNLDVLTSFVHPWVGEMRAAFMQQAIDDGAEAVLFDIPLLFETGGEAEVDVTIVVTAPADVQRARVMARPGMSDALFDSLLARQMPDAEKKARADYIISTADGIEAARQRVDHVLAAILAGAESTEDAH</sequence>
<proteinExistence type="inferred from homology"/>
<evidence type="ECO:0000256" key="2">
    <source>
        <dbReference type="ARBA" id="ARBA00022741"/>
    </source>
</evidence>
<comment type="catalytic activity">
    <reaction evidence="5">
        <text>3'-dephospho-CoA + ATP = ADP + CoA + H(+)</text>
        <dbReference type="Rhea" id="RHEA:18245"/>
        <dbReference type="ChEBI" id="CHEBI:15378"/>
        <dbReference type="ChEBI" id="CHEBI:30616"/>
        <dbReference type="ChEBI" id="CHEBI:57287"/>
        <dbReference type="ChEBI" id="CHEBI:57328"/>
        <dbReference type="ChEBI" id="CHEBI:456216"/>
        <dbReference type="EC" id="2.7.1.24"/>
    </reaction>
</comment>
<dbReference type="PANTHER" id="PTHR10695">
    <property type="entry name" value="DEPHOSPHO-COA KINASE-RELATED"/>
    <property type="match status" value="1"/>
</dbReference>
<comment type="pathway">
    <text evidence="5">Cofactor biosynthesis; coenzyme A biosynthesis; CoA from (R)-pantothenate: step 5/5.</text>
</comment>
<gene>
    <name evidence="5 7" type="primary">coaE</name>
    <name evidence="7" type="ORF">GCM10007854_15090</name>
</gene>
<name>A0ABQ5UZ32_9PROT</name>
<dbReference type="EMBL" id="BSNJ01000003">
    <property type="protein sequence ID" value="GLQ20554.1"/>
    <property type="molecule type" value="Genomic_DNA"/>
</dbReference>
<evidence type="ECO:0000256" key="5">
    <source>
        <dbReference type="HAMAP-Rule" id="MF_00376"/>
    </source>
</evidence>
<evidence type="ECO:0000313" key="7">
    <source>
        <dbReference type="EMBL" id="GLQ20554.1"/>
    </source>
</evidence>
<keyword evidence="5 7" id="KW-0418">Kinase</keyword>
<dbReference type="InterPro" id="IPR001977">
    <property type="entry name" value="Depp_CoAkinase"/>
</dbReference>
<dbReference type="RefSeq" id="WP_284371267.1">
    <property type="nucleotide sequence ID" value="NZ_BSNJ01000003.1"/>
</dbReference>
<evidence type="ECO:0000256" key="1">
    <source>
        <dbReference type="ARBA" id="ARBA00009018"/>
    </source>
</evidence>
<keyword evidence="5" id="KW-0808">Transferase</keyword>
<keyword evidence="2 5" id="KW-0547">Nucleotide-binding</keyword>
<dbReference type="CDD" id="cd02022">
    <property type="entry name" value="DPCK"/>
    <property type="match status" value="1"/>
</dbReference>
<dbReference type="EC" id="2.7.1.24" evidence="5 6"/>
<evidence type="ECO:0000256" key="3">
    <source>
        <dbReference type="ARBA" id="ARBA00022840"/>
    </source>
</evidence>
<comment type="similarity">
    <text evidence="1 5">Belongs to the CoaE family.</text>
</comment>
<reference evidence="7" key="2">
    <citation type="submission" date="2023-01" db="EMBL/GenBank/DDBJ databases">
        <title>Draft genome sequence of Algimonas porphyrae strain NBRC 108216.</title>
        <authorList>
            <person name="Sun Q."/>
            <person name="Mori K."/>
        </authorList>
    </citation>
    <scope>NUCLEOTIDE SEQUENCE</scope>
    <source>
        <strain evidence="7">NBRC 108216</strain>
    </source>
</reference>
<comment type="subcellular location">
    <subcellularLocation>
        <location evidence="5">Cytoplasm</location>
    </subcellularLocation>
</comment>
<dbReference type="Proteomes" id="UP001161390">
    <property type="component" value="Unassembled WGS sequence"/>
</dbReference>
<dbReference type="HAMAP" id="MF_00376">
    <property type="entry name" value="Dephospho_CoA_kinase"/>
    <property type="match status" value="1"/>
</dbReference>
<dbReference type="Pfam" id="PF01121">
    <property type="entry name" value="CoaE"/>
    <property type="match status" value="1"/>
</dbReference>
<dbReference type="PROSITE" id="PS51219">
    <property type="entry name" value="DPCK"/>
    <property type="match status" value="1"/>
</dbReference>
<keyword evidence="8" id="KW-1185">Reference proteome</keyword>
<accession>A0ABQ5UZ32</accession>
<comment type="function">
    <text evidence="5">Catalyzes the phosphorylation of the 3'-hydroxyl group of dephosphocoenzyme A to form coenzyme A.</text>
</comment>